<reference evidence="2" key="1">
    <citation type="journal article" date="2022" name="Cell">
        <title>Repeat-based holocentromeres influence genome architecture and karyotype evolution.</title>
        <authorList>
            <person name="Hofstatter P.G."/>
            <person name="Thangavel G."/>
            <person name="Lux T."/>
            <person name="Neumann P."/>
            <person name="Vondrak T."/>
            <person name="Novak P."/>
            <person name="Zhang M."/>
            <person name="Costa L."/>
            <person name="Castellani M."/>
            <person name="Scott A."/>
            <person name="Toegelov H."/>
            <person name="Fuchs J."/>
            <person name="Mata-Sucre Y."/>
            <person name="Dias Y."/>
            <person name="Vanzela A.L.L."/>
            <person name="Huettel B."/>
            <person name="Almeida C.C.S."/>
            <person name="Simkova H."/>
            <person name="Souza G."/>
            <person name="Pedrosa-Harand A."/>
            <person name="Macas J."/>
            <person name="Mayer K.F.X."/>
            <person name="Houben A."/>
            <person name="Marques A."/>
        </authorList>
    </citation>
    <scope>NUCLEOTIDE SEQUENCE</scope>
    <source>
        <strain evidence="2">RhyBre1mFocal</strain>
    </source>
</reference>
<gene>
    <name evidence="2" type="ORF">LUZ63_010223</name>
</gene>
<accession>A0A9Q0HPV7</accession>
<feature type="compositionally biased region" description="Gly residues" evidence="1">
    <location>
        <begin position="1"/>
        <end position="10"/>
    </location>
</feature>
<dbReference type="EMBL" id="JAMQYH010000003">
    <property type="protein sequence ID" value="KAJ1693525.1"/>
    <property type="molecule type" value="Genomic_DNA"/>
</dbReference>
<evidence type="ECO:0008006" key="4">
    <source>
        <dbReference type="Google" id="ProtNLM"/>
    </source>
</evidence>
<proteinExistence type="predicted"/>
<keyword evidence="3" id="KW-1185">Reference proteome</keyword>
<name>A0A9Q0HPV7_9POAL</name>
<feature type="region of interest" description="Disordered" evidence="1">
    <location>
        <begin position="1"/>
        <end position="20"/>
    </location>
</feature>
<dbReference type="OrthoDB" id="1923377at2759"/>
<evidence type="ECO:0000256" key="1">
    <source>
        <dbReference type="SAM" id="MobiDB-lite"/>
    </source>
</evidence>
<dbReference type="AlphaFoldDB" id="A0A9Q0HPV7"/>
<dbReference type="Proteomes" id="UP001151287">
    <property type="component" value="Unassembled WGS sequence"/>
</dbReference>
<evidence type="ECO:0000313" key="3">
    <source>
        <dbReference type="Proteomes" id="UP001151287"/>
    </source>
</evidence>
<comment type="caution">
    <text evidence="2">The sequence shown here is derived from an EMBL/GenBank/DDBJ whole genome shotgun (WGS) entry which is preliminary data.</text>
</comment>
<sequence>MATLRGGVGGSSTREDSAKAAVAEQISQAVQSTSNLLHLMQQSSPAQAELIKVPKSLLAKASLAKSTEQVLQQLPHVISSLDAYMESSLNSAAQIKTVSQLLSNMENTQLRSVSCTYKQGEKAKDAKLKELKDS</sequence>
<evidence type="ECO:0000313" key="2">
    <source>
        <dbReference type="EMBL" id="KAJ1693525.1"/>
    </source>
</evidence>
<organism evidence="2 3">
    <name type="scientific">Rhynchospora breviuscula</name>
    <dbReference type="NCBI Taxonomy" id="2022672"/>
    <lineage>
        <taxon>Eukaryota</taxon>
        <taxon>Viridiplantae</taxon>
        <taxon>Streptophyta</taxon>
        <taxon>Embryophyta</taxon>
        <taxon>Tracheophyta</taxon>
        <taxon>Spermatophyta</taxon>
        <taxon>Magnoliopsida</taxon>
        <taxon>Liliopsida</taxon>
        <taxon>Poales</taxon>
        <taxon>Cyperaceae</taxon>
        <taxon>Cyperoideae</taxon>
        <taxon>Rhynchosporeae</taxon>
        <taxon>Rhynchospora</taxon>
    </lineage>
</organism>
<protein>
    <recommendedName>
        <fullName evidence="4">Tobamovirus multiplication protein 2B</fullName>
    </recommendedName>
</protein>